<name>A0A016WXJ3_9BILA</name>
<sequence>MADPTTPLDGRVVICPYNLNHRVDPAVFADHLRVCRLRYCRQNGQKLKLVRSGLGLLSYGKKNAQPESRTHVPRKGNLYWMRATDARATMLKNRG</sequence>
<dbReference type="PROSITE" id="PS51800">
    <property type="entry name" value="ZF_CHHC_U11_48K"/>
    <property type="match status" value="1"/>
</dbReference>
<proteinExistence type="predicted"/>
<evidence type="ECO:0000313" key="6">
    <source>
        <dbReference type="Proteomes" id="UP000024635"/>
    </source>
</evidence>
<evidence type="ECO:0000256" key="2">
    <source>
        <dbReference type="ARBA" id="ARBA00022771"/>
    </source>
</evidence>
<gene>
    <name evidence="5" type="primary">Acey_s0465.g1947</name>
    <name evidence="5" type="ORF">Y032_0465g1947</name>
</gene>
<protein>
    <recommendedName>
        <fullName evidence="4">CHHC U11-48K-type domain-containing protein</fullName>
    </recommendedName>
</protein>
<dbReference type="GO" id="GO:0008270">
    <property type="term" value="F:zinc ion binding"/>
    <property type="evidence" value="ECO:0007669"/>
    <property type="project" value="UniProtKB-KW"/>
</dbReference>
<organism evidence="5 6">
    <name type="scientific">Ancylostoma ceylanicum</name>
    <dbReference type="NCBI Taxonomy" id="53326"/>
    <lineage>
        <taxon>Eukaryota</taxon>
        <taxon>Metazoa</taxon>
        <taxon>Ecdysozoa</taxon>
        <taxon>Nematoda</taxon>
        <taxon>Chromadorea</taxon>
        <taxon>Rhabditida</taxon>
        <taxon>Rhabditina</taxon>
        <taxon>Rhabditomorpha</taxon>
        <taxon>Strongyloidea</taxon>
        <taxon>Ancylostomatidae</taxon>
        <taxon>Ancylostomatinae</taxon>
        <taxon>Ancylostoma</taxon>
    </lineage>
</organism>
<evidence type="ECO:0000313" key="5">
    <source>
        <dbReference type="EMBL" id="EYC44311.1"/>
    </source>
</evidence>
<keyword evidence="2" id="KW-0863">Zinc-finger</keyword>
<dbReference type="InterPro" id="IPR022776">
    <property type="entry name" value="TRM13/UPF0224_CHHC_Znf_dom"/>
</dbReference>
<comment type="caution">
    <text evidence="5">The sequence shown here is derived from an EMBL/GenBank/DDBJ whole genome shotgun (WGS) entry which is preliminary data.</text>
</comment>
<dbReference type="EMBL" id="JARK01000065">
    <property type="protein sequence ID" value="EYC44311.1"/>
    <property type="molecule type" value="Genomic_DNA"/>
</dbReference>
<dbReference type="STRING" id="53326.A0A016WXJ3"/>
<feature type="domain" description="CHHC U11-48K-type" evidence="4">
    <location>
        <begin position="12"/>
        <end position="39"/>
    </location>
</feature>
<evidence type="ECO:0000256" key="1">
    <source>
        <dbReference type="ARBA" id="ARBA00022723"/>
    </source>
</evidence>
<keyword evidence="1" id="KW-0479">Metal-binding</keyword>
<dbReference type="AlphaFoldDB" id="A0A016WXJ3"/>
<dbReference type="Proteomes" id="UP000024635">
    <property type="component" value="Unassembled WGS sequence"/>
</dbReference>
<evidence type="ECO:0000259" key="4">
    <source>
        <dbReference type="PROSITE" id="PS51800"/>
    </source>
</evidence>
<dbReference type="OrthoDB" id="5839404at2759"/>
<dbReference type="Pfam" id="PF05253">
    <property type="entry name" value="zf-U11-48K"/>
    <property type="match status" value="1"/>
</dbReference>
<keyword evidence="3" id="KW-0862">Zinc</keyword>
<evidence type="ECO:0000256" key="3">
    <source>
        <dbReference type="ARBA" id="ARBA00022833"/>
    </source>
</evidence>
<reference evidence="6" key="1">
    <citation type="journal article" date="2015" name="Nat. Genet.">
        <title>The genome and transcriptome of the zoonotic hookworm Ancylostoma ceylanicum identify infection-specific gene families.</title>
        <authorList>
            <person name="Schwarz E.M."/>
            <person name="Hu Y."/>
            <person name="Antoshechkin I."/>
            <person name="Miller M.M."/>
            <person name="Sternberg P.W."/>
            <person name="Aroian R.V."/>
        </authorList>
    </citation>
    <scope>NUCLEOTIDE SEQUENCE</scope>
    <source>
        <strain evidence="6">HY135</strain>
    </source>
</reference>
<keyword evidence="6" id="KW-1185">Reference proteome</keyword>
<accession>A0A016WXJ3</accession>